<gene>
    <name evidence="1" type="ORF">FA13DRAFT_276084</name>
</gene>
<proteinExistence type="predicted"/>
<evidence type="ECO:0000313" key="1">
    <source>
        <dbReference type="EMBL" id="TEB20090.1"/>
    </source>
</evidence>
<dbReference type="Proteomes" id="UP000298030">
    <property type="component" value="Unassembled WGS sequence"/>
</dbReference>
<dbReference type="EMBL" id="QPFP01000156">
    <property type="protein sequence ID" value="TEB20090.1"/>
    <property type="molecule type" value="Genomic_DNA"/>
</dbReference>
<organism evidence="1 2">
    <name type="scientific">Coprinellus micaceus</name>
    <name type="common">Glistening ink-cap mushroom</name>
    <name type="synonym">Coprinus micaceus</name>
    <dbReference type="NCBI Taxonomy" id="71717"/>
    <lineage>
        <taxon>Eukaryota</taxon>
        <taxon>Fungi</taxon>
        <taxon>Dikarya</taxon>
        <taxon>Basidiomycota</taxon>
        <taxon>Agaricomycotina</taxon>
        <taxon>Agaricomycetes</taxon>
        <taxon>Agaricomycetidae</taxon>
        <taxon>Agaricales</taxon>
        <taxon>Agaricineae</taxon>
        <taxon>Psathyrellaceae</taxon>
        <taxon>Coprinellus</taxon>
    </lineage>
</organism>
<dbReference type="AlphaFoldDB" id="A0A4Y7SET1"/>
<accession>A0A4Y7SET1</accession>
<sequence>MDGDAVLETALKELTYGEAETGAGRGVPDRDSTTVDDRETIDARLFTLASACSTRVHAPERRLAGRGVAGAAASRSGLSCEYTDASESRISLLICSRRLGGTDARRLDFGVGGGTEGADPEGAGGMAKVNVRSDGGRGSANGFSTCSVAPVAPFTVTNPLVPHAGALAGPALLFPSSLAWTLKLRRETHLALVRENRRWTMSSGWKERRFMRSSRACLRRRRRKMSRRAMMMRRAREPRTAPTIIPALLEGFEGLLLGVRGLEVIGRTEVAIWGQVGKV</sequence>
<evidence type="ECO:0000313" key="2">
    <source>
        <dbReference type="Proteomes" id="UP000298030"/>
    </source>
</evidence>
<name>A0A4Y7SET1_COPMI</name>
<reference evidence="1 2" key="1">
    <citation type="journal article" date="2019" name="Nat. Ecol. Evol.">
        <title>Megaphylogeny resolves global patterns of mushroom evolution.</title>
        <authorList>
            <person name="Varga T."/>
            <person name="Krizsan K."/>
            <person name="Foldi C."/>
            <person name="Dima B."/>
            <person name="Sanchez-Garcia M."/>
            <person name="Sanchez-Ramirez S."/>
            <person name="Szollosi G.J."/>
            <person name="Szarkandi J.G."/>
            <person name="Papp V."/>
            <person name="Albert L."/>
            <person name="Andreopoulos W."/>
            <person name="Angelini C."/>
            <person name="Antonin V."/>
            <person name="Barry K.W."/>
            <person name="Bougher N.L."/>
            <person name="Buchanan P."/>
            <person name="Buyck B."/>
            <person name="Bense V."/>
            <person name="Catcheside P."/>
            <person name="Chovatia M."/>
            <person name="Cooper J."/>
            <person name="Damon W."/>
            <person name="Desjardin D."/>
            <person name="Finy P."/>
            <person name="Geml J."/>
            <person name="Haridas S."/>
            <person name="Hughes K."/>
            <person name="Justo A."/>
            <person name="Karasinski D."/>
            <person name="Kautmanova I."/>
            <person name="Kiss B."/>
            <person name="Kocsube S."/>
            <person name="Kotiranta H."/>
            <person name="LaButti K.M."/>
            <person name="Lechner B.E."/>
            <person name="Liimatainen K."/>
            <person name="Lipzen A."/>
            <person name="Lukacs Z."/>
            <person name="Mihaltcheva S."/>
            <person name="Morgado L.N."/>
            <person name="Niskanen T."/>
            <person name="Noordeloos M.E."/>
            <person name="Ohm R.A."/>
            <person name="Ortiz-Santana B."/>
            <person name="Ovrebo C."/>
            <person name="Racz N."/>
            <person name="Riley R."/>
            <person name="Savchenko A."/>
            <person name="Shiryaev A."/>
            <person name="Soop K."/>
            <person name="Spirin V."/>
            <person name="Szebenyi C."/>
            <person name="Tomsovsky M."/>
            <person name="Tulloss R.E."/>
            <person name="Uehling J."/>
            <person name="Grigoriev I.V."/>
            <person name="Vagvolgyi C."/>
            <person name="Papp T."/>
            <person name="Martin F.M."/>
            <person name="Miettinen O."/>
            <person name="Hibbett D.S."/>
            <person name="Nagy L.G."/>
        </authorList>
    </citation>
    <scope>NUCLEOTIDE SEQUENCE [LARGE SCALE GENOMIC DNA]</scope>
    <source>
        <strain evidence="1 2">FP101781</strain>
    </source>
</reference>
<keyword evidence="2" id="KW-1185">Reference proteome</keyword>
<comment type="caution">
    <text evidence="1">The sequence shown here is derived from an EMBL/GenBank/DDBJ whole genome shotgun (WGS) entry which is preliminary data.</text>
</comment>
<protein>
    <submittedName>
        <fullName evidence="1">Uncharacterized protein</fullName>
    </submittedName>
</protein>